<comment type="caution">
    <text evidence="14">The sequence shown here is derived from an EMBL/GenBank/DDBJ whole genome shotgun (WGS) entry which is preliminary data.</text>
</comment>
<keyword evidence="4" id="KW-0410">Iron transport</keyword>
<evidence type="ECO:0000256" key="10">
    <source>
        <dbReference type="ARBA" id="ARBA00023128"/>
    </source>
</evidence>
<evidence type="ECO:0000256" key="1">
    <source>
        <dbReference type="ARBA" id="ARBA00004448"/>
    </source>
</evidence>
<keyword evidence="11 12" id="KW-0472">Membrane</keyword>
<reference evidence="14 15" key="1">
    <citation type="submission" date="2022-12" db="EMBL/GenBank/DDBJ databases">
        <title>Chromosome-level genome assembly of true bugs.</title>
        <authorList>
            <person name="Ma L."/>
            <person name="Li H."/>
        </authorList>
    </citation>
    <scope>NUCLEOTIDE SEQUENCE [LARGE SCALE GENOMIC DNA]</scope>
    <source>
        <strain evidence="14">Lab_2022b</strain>
    </source>
</reference>
<evidence type="ECO:0000256" key="8">
    <source>
        <dbReference type="ARBA" id="ARBA00023004"/>
    </source>
</evidence>
<dbReference type="EMBL" id="JAPXFL010000009">
    <property type="protein sequence ID" value="KAK9501594.1"/>
    <property type="molecule type" value="Genomic_DNA"/>
</dbReference>
<evidence type="ECO:0000256" key="7">
    <source>
        <dbReference type="ARBA" id="ARBA00022989"/>
    </source>
</evidence>
<organism evidence="14 15">
    <name type="scientific">Rhynocoris fuscipes</name>
    <dbReference type="NCBI Taxonomy" id="488301"/>
    <lineage>
        <taxon>Eukaryota</taxon>
        <taxon>Metazoa</taxon>
        <taxon>Ecdysozoa</taxon>
        <taxon>Arthropoda</taxon>
        <taxon>Hexapoda</taxon>
        <taxon>Insecta</taxon>
        <taxon>Pterygota</taxon>
        <taxon>Neoptera</taxon>
        <taxon>Paraneoptera</taxon>
        <taxon>Hemiptera</taxon>
        <taxon>Heteroptera</taxon>
        <taxon>Panheteroptera</taxon>
        <taxon>Cimicomorpha</taxon>
        <taxon>Reduviidae</taxon>
        <taxon>Harpactorinae</taxon>
        <taxon>Harpactorini</taxon>
        <taxon>Rhynocoris</taxon>
    </lineage>
</organism>
<evidence type="ECO:0000256" key="4">
    <source>
        <dbReference type="ARBA" id="ARBA00022496"/>
    </source>
</evidence>
<evidence type="ECO:0000256" key="5">
    <source>
        <dbReference type="ARBA" id="ARBA00022692"/>
    </source>
</evidence>
<dbReference type="PANTHER" id="PTHR45758:SF20">
    <property type="entry name" value="MITOFERRIN-2"/>
    <property type="match status" value="1"/>
</dbReference>
<name>A0AAW1CZ86_9HEMI</name>
<dbReference type="InterPro" id="IPR023395">
    <property type="entry name" value="MCP_dom_sf"/>
</dbReference>
<proteinExistence type="inferred from homology"/>
<keyword evidence="5 12" id="KW-0812">Transmembrane</keyword>
<keyword evidence="6" id="KW-0999">Mitochondrion inner membrane</keyword>
<evidence type="ECO:0008006" key="16">
    <source>
        <dbReference type="Google" id="ProtNLM"/>
    </source>
</evidence>
<evidence type="ECO:0000256" key="11">
    <source>
        <dbReference type="ARBA" id="ARBA00023136"/>
    </source>
</evidence>
<dbReference type="GO" id="GO:0005743">
    <property type="term" value="C:mitochondrial inner membrane"/>
    <property type="evidence" value="ECO:0007669"/>
    <property type="project" value="UniProtKB-SubCell"/>
</dbReference>
<dbReference type="Pfam" id="PF00153">
    <property type="entry name" value="Mito_carr"/>
    <property type="match status" value="2"/>
</dbReference>
<evidence type="ECO:0000313" key="14">
    <source>
        <dbReference type="EMBL" id="KAK9501594.1"/>
    </source>
</evidence>
<dbReference type="GO" id="GO:0048250">
    <property type="term" value="P:iron import into the mitochondrion"/>
    <property type="evidence" value="ECO:0007669"/>
    <property type="project" value="TreeGrafter"/>
</dbReference>
<dbReference type="AlphaFoldDB" id="A0AAW1CZ86"/>
<accession>A0AAW1CZ86</accession>
<keyword evidence="7" id="KW-1133">Transmembrane helix</keyword>
<evidence type="ECO:0000256" key="3">
    <source>
        <dbReference type="ARBA" id="ARBA00022448"/>
    </source>
</evidence>
<keyword evidence="15" id="KW-1185">Reference proteome</keyword>
<feature type="repeat" description="Solcar" evidence="12">
    <location>
        <begin position="60"/>
        <end position="146"/>
    </location>
</feature>
<evidence type="ECO:0000313" key="15">
    <source>
        <dbReference type="Proteomes" id="UP001461498"/>
    </source>
</evidence>
<protein>
    <recommendedName>
        <fullName evidence="16">Mitoferrin-1</fullName>
    </recommendedName>
</protein>
<keyword evidence="10" id="KW-0496">Mitochondrion</keyword>
<keyword evidence="8" id="KW-0408">Iron</keyword>
<sequence length="178" mass="20376">MRDSPYKSVFDCISKMYRNEGPVAFYRSYSTQVVMKVPFQSIHFVVYETGQNLWNPNRDYNPKVHIVSGAMAGGVAAAVTTPLDVCKTLLNTQETKERVTGLFGAVKTVYRLGGPFGFFKGLSARVVHQMPSTAICWTSYEFFKYLLRKKNETVSDIKTKYVHFQFISDVLFIMYLLF</sequence>
<evidence type="ECO:0000256" key="9">
    <source>
        <dbReference type="ARBA" id="ARBA00023065"/>
    </source>
</evidence>
<feature type="repeat" description="Solcar" evidence="12">
    <location>
        <begin position="1"/>
        <end position="53"/>
    </location>
</feature>
<dbReference type="PANTHER" id="PTHR45758">
    <property type="entry name" value="MITOFERRIN-1-RELATED"/>
    <property type="match status" value="1"/>
</dbReference>
<evidence type="ECO:0000256" key="13">
    <source>
        <dbReference type="RuleBase" id="RU000488"/>
    </source>
</evidence>
<comment type="similarity">
    <text evidence="2 13">Belongs to the mitochondrial carrier (TC 2.A.29) family.</text>
</comment>
<gene>
    <name evidence="14" type="ORF">O3M35_012291</name>
</gene>
<dbReference type="PROSITE" id="PS50920">
    <property type="entry name" value="SOLCAR"/>
    <property type="match status" value="2"/>
</dbReference>
<evidence type="ECO:0000256" key="2">
    <source>
        <dbReference type="ARBA" id="ARBA00006375"/>
    </source>
</evidence>
<dbReference type="Proteomes" id="UP001461498">
    <property type="component" value="Unassembled WGS sequence"/>
</dbReference>
<dbReference type="GO" id="GO:0015093">
    <property type="term" value="F:ferrous iron transmembrane transporter activity"/>
    <property type="evidence" value="ECO:0007669"/>
    <property type="project" value="TreeGrafter"/>
</dbReference>
<comment type="subcellular location">
    <subcellularLocation>
        <location evidence="1">Mitochondrion inner membrane</location>
        <topology evidence="1">Multi-pass membrane protein</topology>
    </subcellularLocation>
</comment>
<keyword evidence="9" id="KW-0406">Ion transport</keyword>
<dbReference type="Gene3D" id="1.50.40.10">
    <property type="entry name" value="Mitochondrial carrier domain"/>
    <property type="match status" value="1"/>
</dbReference>
<evidence type="ECO:0000256" key="12">
    <source>
        <dbReference type="PROSITE-ProRule" id="PRU00282"/>
    </source>
</evidence>
<keyword evidence="3 13" id="KW-0813">Transport</keyword>
<evidence type="ECO:0000256" key="6">
    <source>
        <dbReference type="ARBA" id="ARBA00022792"/>
    </source>
</evidence>
<dbReference type="InterPro" id="IPR018108">
    <property type="entry name" value="MCP_transmembrane"/>
</dbReference>
<dbReference type="SUPFAM" id="SSF103506">
    <property type="entry name" value="Mitochondrial carrier"/>
    <property type="match status" value="1"/>
</dbReference>